<comment type="caution">
    <text evidence="1">The sequence shown here is derived from an EMBL/GenBank/DDBJ whole genome shotgun (WGS) entry which is preliminary data.</text>
</comment>
<reference evidence="1 2" key="1">
    <citation type="submission" date="2019-08" db="EMBL/GenBank/DDBJ databases">
        <title>Bradyrhizobium hipponensis sp. nov., a rhizobium isolated from a Lupinus angustifolius root nodule in Tunisia.</title>
        <authorList>
            <person name="Off K."/>
            <person name="Rejili M."/>
            <person name="Mars M."/>
            <person name="Brachmann A."/>
            <person name="Marin M."/>
        </authorList>
    </citation>
    <scope>NUCLEOTIDE SEQUENCE [LARGE SCALE GENOMIC DNA]</scope>
    <source>
        <strain evidence="1 2">CTAW71</strain>
    </source>
</reference>
<accession>A0A5D3K0N9</accession>
<dbReference type="RefSeq" id="WP_148778096.1">
    <property type="nucleotide sequence ID" value="NZ_VSSS01000079.1"/>
</dbReference>
<dbReference type="Proteomes" id="UP000324758">
    <property type="component" value="Unassembled WGS sequence"/>
</dbReference>
<evidence type="ECO:0000313" key="1">
    <source>
        <dbReference type="EMBL" id="TYL86535.1"/>
    </source>
</evidence>
<dbReference type="OrthoDB" id="7926359at2"/>
<dbReference type="AlphaFoldDB" id="A0A5D3K0N9"/>
<proteinExistence type="predicted"/>
<sequence length="221" mass="23381">MQFHHANTLERIEVIADRGHGEVAWPVTLDQLDFSTSNRKEIQALLAPSGHSKSRIWVVAVAVFGGFGSGWAGAWYGPAAVSAVYPIAQTETASRRVRDTNLGGKVESARKMPPRLSFAPKPPARASSAAQLADAIQADMTVTGSVQPTGPLLSLPETRPTTIVGWAVLDVRGGTAVIEGPDGIRMAARGDVVPGIGRIDSIVRWGNRWIVATAGGLISTR</sequence>
<dbReference type="EMBL" id="VSSS01000079">
    <property type="protein sequence ID" value="TYL86535.1"/>
    <property type="molecule type" value="Genomic_DNA"/>
</dbReference>
<gene>
    <name evidence="1" type="ORF">FXB40_41870</name>
</gene>
<keyword evidence="2" id="KW-1185">Reference proteome</keyword>
<organism evidence="1 2">
    <name type="scientific">Bradyrhizobium rifense</name>
    <dbReference type="NCBI Taxonomy" id="515499"/>
    <lineage>
        <taxon>Bacteria</taxon>
        <taxon>Pseudomonadati</taxon>
        <taxon>Pseudomonadota</taxon>
        <taxon>Alphaproteobacteria</taxon>
        <taxon>Hyphomicrobiales</taxon>
        <taxon>Nitrobacteraceae</taxon>
        <taxon>Bradyrhizobium</taxon>
    </lineage>
</organism>
<protein>
    <submittedName>
        <fullName evidence="1">Uncharacterized protein</fullName>
    </submittedName>
</protein>
<evidence type="ECO:0000313" key="2">
    <source>
        <dbReference type="Proteomes" id="UP000324758"/>
    </source>
</evidence>
<name>A0A5D3K0N9_9BRAD</name>